<organism evidence="1 2">
    <name type="scientific">Acinetobacter phage Acj9</name>
    <dbReference type="NCBI Taxonomy" id="760939"/>
    <lineage>
        <taxon>Viruses</taxon>
        <taxon>Duplodnaviria</taxon>
        <taxon>Heunggongvirae</taxon>
        <taxon>Uroviricota</taxon>
        <taxon>Caudoviricetes</taxon>
        <taxon>Pantevenvirales</taxon>
        <taxon>Straboviridae</taxon>
        <taxon>Twarogvirinae</taxon>
        <taxon>Acajnonavirus</taxon>
        <taxon>Acajnonavirus acj9</taxon>
    </lineage>
</organism>
<reference evidence="1 2" key="1">
    <citation type="journal article" date="2010" name="Virol. J.">
        <title>Genomes of the T4-related bacteriophages as windows on microbial genome evolution.</title>
        <authorList>
            <person name="Petrov V.M."/>
            <person name="Ratnayaka S."/>
            <person name="Nolan J.M."/>
            <person name="Miller E.S."/>
            <person name="Karam J.D."/>
        </authorList>
    </citation>
    <scope>NUCLEOTIDE SEQUENCE [LARGE SCALE GENOMIC DNA]</scope>
</reference>
<gene>
    <name evidence="1" type="primary">36</name>
    <name evidence="1" type="ORF">Acj9p243</name>
</gene>
<protein>
    <submittedName>
        <fullName evidence="1">Gp36 hinge connector of long tail fiber distal connector</fullName>
    </submittedName>
</protein>
<sequence length="218" mass="22821">MADLKAGTTIGGTLVWTQGNFPLYPTGNTLLYKTFKIYSENDKPQAVDNDFVSKAQGGTFQGAVRVANNLEILSPGAYQAGGFALGNGDGASYTTANLDITSWWGIGIRSTAGGARSIIIDARAGSIGTKGSITADGTVTSNTSPTQAQHLTRKDYVDGLITNSNNNANTKVSKAGDTMTGNLTVPRVFVTSAATESNQVPWLGQVVQRGVILDYGTY</sequence>
<proteinExistence type="predicted"/>
<evidence type="ECO:0000313" key="1">
    <source>
        <dbReference type="EMBL" id="ADG60143.1"/>
    </source>
</evidence>
<dbReference type="Proteomes" id="UP000008731">
    <property type="component" value="Segment"/>
</dbReference>
<dbReference type="EMBL" id="HM004124">
    <property type="protein sequence ID" value="ADG60143.1"/>
    <property type="molecule type" value="Genomic_DNA"/>
</dbReference>
<dbReference type="KEGG" id="vg:9926677"/>
<keyword evidence="2" id="KW-1185">Reference proteome</keyword>
<name>E5EQ27_9CAUD</name>
<dbReference type="InterPro" id="IPR005601">
    <property type="entry name" value="Tail_fibre_p36"/>
</dbReference>
<accession>E5EQ27</accession>
<dbReference type="GeneID" id="9926677"/>
<dbReference type="Pfam" id="PF03903">
    <property type="entry name" value="Phage_T4_gp36"/>
    <property type="match status" value="1"/>
</dbReference>
<dbReference type="RefSeq" id="YP_004010380.1">
    <property type="nucleotide sequence ID" value="NC_014663.1"/>
</dbReference>
<evidence type="ECO:0000313" key="2">
    <source>
        <dbReference type="Proteomes" id="UP000008731"/>
    </source>
</evidence>
<dbReference type="OrthoDB" id="10867at10239"/>